<evidence type="ECO:0000313" key="1">
    <source>
        <dbReference type="EMBL" id="MBP2057548.1"/>
    </source>
</evidence>
<dbReference type="GO" id="GO:0003677">
    <property type="term" value="F:DNA binding"/>
    <property type="evidence" value="ECO:0007669"/>
    <property type="project" value="UniProtKB-KW"/>
</dbReference>
<dbReference type="PANTHER" id="PTHR40056">
    <property type="entry name" value="HYPOTHETICAL CYTOSOLIC PROTEIN"/>
    <property type="match status" value="1"/>
</dbReference>
<comment type="caution">
    <text evidence="1">The sequence shown here is derived from an EMBL/GenBank/DDBJ whole genome shotgun (WGS) entry which is preliminary data.</text>
</comment>
<dbReference type="Pfam" id="PF08876">
    <property type="entry name" value="DUF1836"/>
    <property type="match status" value="1"/>
</dbReference>
<gene>
    <name evidence="1" type="ORF">J2Z60_000719</name>
</gene>
<proteinExistence type="predicted"/>
<organism evidence="1 2">
    <name type="scientific">Lactobacillus colini</name>
    <dbReference type="NCBI Taxonomy" id="1819254"/>
    <lineage>
        <taxon>Bacteria</taxon>
        <taxon>Bacillati</taxon>
        <taxon>Bacillota</taxon>
        <taxon>Bacilli</taxon>
        <taxon>Lactobacillales</taxon>
        <taxon>Lactobacillaceae</taxon>
        <taxon>Lactobacillus</taxon>
    </lineage>
</organism>
<dbReference type="PANTHER" id="PTHR40056:SF1">
    <property type="entry name" value="DUF1836 DOMAIN-CONTAINING PROTEIN"/>
    <property type="match status" value="1"/>
</dbReference>
<dbReference type="RefSeq" id="WP_209686294.1">
    <property type="nucleotide sequence ID" value="NZ_JAGGLU010000003.1"/>
</dbReference>
<sequence>MTKLIEISKFKLPKFSEIPDMGLYLNQVVAYLNNCLSPLGNIKITSSMVSNYVKHKLIAPPAKRLYSREQIAELLFIAVAKNVMEQDDLRRAIKIQKSTYPVDIAYNYFALELQNALLHVFGFQEQLQQIGHDRTKQKEMLRNLILSFAYREYLYQFFREN</sequence>
<reference evidence="1 2" key="1">
    <citation type="submission" date="2021-03" db="EMBL/GenBank/DDBJ databases">
        <title>Genomic Encyclopedia of Type Strains, Phase IV (KMG-IV): sequencing the most valuable type-strain genomes for metagenomic binning, comparative biology and taxonomic classification.</title>
        <authorList>
            <person name="Goeker M."/>
        </authorList>
    </citation>
    <scope>NUCLEOTIDE SEQUENCE [LARGE SCALE GENOMIC DNA]</scope>
    <source>
        <strain evidence="1 2">DSM 101872</strain>
    </source>
</reference>
<keyword evidence="1" id="KW-0238">DNA-binding</keyword>
<dbReference type="InterPro" id="IPR014975">
    <property type="entry name" value="DUF1836"/>
</dbReference>
<dbReference type="EMBL" id="JAGGLU010000003">
    <property type="protein sequence ID" value="MBP2057548.1"/>
    <property type="molecule type" value="Genomic_DNA"/>
</dbReference>
<keyword evidence="2" id="KW-1185">Reference proteome</keyword>
<protein>
    <submittedName>
        <fullName evidence="1">DNA-binding transcriptional MerR regulator</fullName>
    </submittedName>
</protein>
<evidence type="ECO:0000313" key="2">
    <source>
        <dbReference type="Proteomes" id="UP001519292"/>
    </source>
</evidence>
<accession>A0ABS4MCY8</accession>
<name>A0ABS4MCY8_9LACO</name>
<dbReference type="Proteomes" id="UP001519292">
    <property type="component" value="Unassembled WGS sequence"/>
</dbReference>